<dbReference type="OMA" id="RTWRISC"/>
<keyword evidence="9" id="KW-0276">Fatty acid metabolism</keyword>
<dbReference type="OrthoDB" id="448946at2759"/>
<dbReference type="SUPFAM" id="SSF47336">
    <property type="entry name" value="ACP-like"/>
    <property type="match status" value="1"/>
</dbReference>
<gene>
    <name evidence="15" type="ORF">PHAVU_006G096600g</name>
</gene>
<evidence type="ECO:0000313" key="16">
    <source>
        <dbReference type="Proteomes" id="UP000000226"/>
    </source>
</evidence>
<evidence type="ECO:0000256" key="9">
    <source>
        <dbReference type="ARBA" id="ARBA00022832"/>
    </source>
</evidence>
<sequence>MSEVPNPKRGHFPAANNHGYCYIYLLSSHSSRSPPPSTSSLHFFFCAFAPSQHITMATNALSGTSLSMRSLTSQTQAFTSLSGQRSGLISSFGRKNVSFNFQPRQIRLQISCAAKADTVDKVCEIVKKQLAVAEGETVTAESTFQKLGADSLDTVEIVMALEEAFGIAIEEESAQTITTVQQAADLIEDIIDKKSS</sequence>
<name>V7BR98_PHAVU</name>
<evidence type="ECO:0000256" key="5">
    <source>
        <dbReference type="ARBA" id="ARBA00022516"/>
    </source>
</evidence>
<dbReference type="InterPro" id="IPR036736">
    <property type="entry name" value="ACP-like_sf"/>
</dbReference>
<dbReference type="GO" id="GO:0031177">
    <property type="term" value="F:phosphopantetheine binding"/>
    <property type="evidence" value="ECO:0007669"/>
    <property type="project" value="InterPro"/>
</dbReference>
<evidence type="ECO:0000256" key="10">
    <source>
        <dbReference type="ARBA" id="ARBA00022946"/>
    </source>
</evidence>
<keyword evidence="5 13" id="KW-0444">Lipid biosynthesis</keyword>
<dbReference type="EMBL" id="CM002293">
    <property type="protein sequence ID" value="ESW19101.1"/>
    <property type="molecule type" value="Genomic_DNA"/>
</dbReference>
<evidence type="ECO:0000259" key="14">
    <source>
        <dbReference type="PROSITE" id="PS50075"/>
    </source>
</evidence>
<evidence type="ECO:0000256" key="7">
    <source>
        <dbReference type="ARBA" id="ARBA00022553"/>
    </source>
</evidence>
<dbReference type="Pfam" id="PF00550">
    <property type="entry name" value="PP-binding"/>
    <property type="match status" value="1"/>
</dbReference>
<dbReference type="InterPro" id="IPR020806">
    <property type="entry name" value="PKS_PP-bd"/>
</dbReference>
<evidence type="ECO:0000313" key="15">
    <source>
        <dbReference type="EMBL" id="ESW19101.1"/>
    </source>
</evidence>
<evidence type="ECO:0000256" key="4">
    <source>
        <dbReference type="ARBA" id="ARBA00022450"/>
    </source>
</evidence>
<dbReference type="PROSITE" id="PS00012">
    <property type="entry name" value="PHOSPHOPANTETHEINE"/>
    <property type="match status" value="1"/>
</dbReference>
<organism evidence="15 16">
    <name type="scientific">Phaseolus vulgaris</name>
    <name type="common">Kidney bean</name>
    <name type="synonym">French bean</name>
    <dbReference type="NCBI Taxonomy" id="3885"/>
    <lineage>
        <taxon>Eukaryota</taxon>
        <taxon>Viridiplantae</taxon>
        <taxon>Streptophyta</taxon>
        <taxon>Embryophyta</taxon>
        <taxon>Tracheophyta</taxon>
        <taxon>Spermatophyta</taxon>
        <taxon>Magnoliopsida</taxon>
        <taxon>eudicotyledons</taxon>
        <taxon>Gunneridae</taxon>
        <taxon>Pentapetalae</taxon>
        <taxon>rosids</taxon>
        <taxon>fabids</taxon>
        <taxon>Fabales</taxon>
        <taxon>Fabaceae</taxon>
        <taxon>Papilionoideae</taxon>
        <taxon>50 kb inversion clade</taxon>
        <taxon>NPAAA clade</taxon>
        <taxon>indigoferoid/millettioid clade</taxon>
        <taxon>Phaseoleae</taxon>
        <taxon>Phaseolus</taxon>
    </lineage>
</organism>
<dbReference type="SMART" id="SM00823">
    <property type="entry name" value="PKS_PP"/>
    <property type="match status" value="1"/>
</dbReference>
<dbReference type="PANTHER" id="PTHR46153">
    <property type="entry name" value="ACYL CARRIER PROTEIN"/>
    <property type="match status" value="1"/>
</dbReference>
<dbReference type="HAMAP" id="MF_01217">
    <property type="entry name" value="Acyl_carrier"/>
    <property type="match status" value="1"/>
</dbReference>
<evidence type="ECO:0000256" key="13">
    <source>
        <dbReference type="RuleBase" id="RU000722"/>
    </source>
</evidence>
<evidence type="ECO:0000256" key="6">
    <source>
        <dbReference type="ARBA" id="ARBA00022528"/>
    </source>
</evidence>
<dbReference type="Proteomes" id="UP000000226">
    <property type="component" value="Chromosome 6"/>
</dbReference>
<feature type="domain" description="Carrier" evidence="14">
    <location>
        <begin position="116"/>
        <end position="191"/>
    </location>
</feature>
<dbReference type="Gene3D" id="1.10.1200.10">
    <property type="entry name" value="ACP-like"/>
    <property type="match status" value="1"/>
</dbReference>
<comment type="similarity">
    <text evidence="3">Belongs to the acyl carrier protein (ACP) family.</text>
</comment>
<dbReference type="NCBIfam" id="TIGR00517">
    <property type="entry name" value="acyl_carrier"/>
    <property type="match status" value="1"/>
</dbReference>
<keyword evidence="10" id="KW-0809">Transit peptide</keyword>
<dbReference type="STRING" id="3885.V7BR98"/>
<dbReference type="PANTHER" id="PTHR46153:SF20">
    <property type="entry name" value="ACYL CARRIER PROTEIN 2, CHLOROPLASTIC-RELATED"/>
    <property type="match status" value="1"/>
</dbReference>
<dbReference type="InterPro" id="IPR003231">
    <property type="entry name" value="ACP"/>
</dbReference>
<keyword evidence="11" id="KW-0443">Lipid metabolism</keyword>
<protein>
    <recommendedName>
        <fullName evidence="13">Acyl carrier protein</fullName>
    </recommendedName>
</protein>
<dbReference type="NCBIfam" id="NF002148">
    <property type="entry name" value="PRK00982.1-2"/>
    <property type="match status" value="1"/>
</dbReference>
<dbReference type="PROSITE" id="PS50075">
    <property type="entry name" value="CARRIER"/>
    <property type="match status" value="1"/>
</dbReference>
<evidence type="ECO:0000256" key="11">
    <source>
        <dbReference type="ARBA" id="ARBA00023098"/>
    </source>
</evidence>
<comment type="subcellular location">
    <subcellularLocation>
        <location evidence="2">Plastid</location>
        <location evidence="2">Chloroplast</location>
    </subcellularLocation>
</comment>
<dbReference type="InterPro" id="IPR009081">
    <property type="entry name" value="PP-bd_ACP"/>
</dbReference>
<dbReference type="InterPro" id="IPR006162">
    <property type="entry name" value="Ppantetheine_attach_site"/>
</dbReference>
<evidence type="ECO:0000256" key="12">
    <source>
        <dbReference type="ARBA" id="ARBA00023160"/>
    </source>
</evidence>
<comment type="function">
    <text evidence="1 13">Carrier of the growing fatty acid chain in fatty acid biosynthesis.</text>
</comment>
<dbReference type="Gramene" id="ESW19101">
    <property type="protein sequence ID" value="ESW19101"/>
    <property type="gene ID" value="PHAVU_006G096600g"/>
</dbReference>
<keyword evidence="12 13" id="KW-0275">Fatty acid biosynthesis</keyword>
<keyword evidence="8" id="KW-0934">Plastid</keyword>
<dbReference type="eggNOG" id="KOG1748">
    <property type="taxonomic scope" value="Eukaryota"/>
</dbReference>
<keyword evidence="4 13" id="KW-0596">Phosphopantetheine</keyword>
<dbReference type="GO" id="GO:0009507">
    <property type="term" value="C:chloroplast"/>
    <property type="evidence" value="ECO:0007669"/>
    <property type="project" value="UniProtKB-SubCell"/>
</dbReference>
<evidence type="ECO:0000256" key="2">
    <source>
        <dbReference type="ARBA" id="ARBA00004229"/>
    </source>
</evidence>
<reference evidence="16" key="1">
    <citation type="journal article" date="2014" name="Nat. Genet.">
        <title>A reference genome for common bean and genome-wide analysis of dual domestications.</title>
        <authorList>
            <person name="Schmutz J."/>
            <person name="McClean P.E."/>
            <person name="Mamidi S."/>
            <person name="Wu G.A."/>
            <person name="Cannon S.B."/>
            <person name="Grimwood J."/>
            <person name="Jenkins J."/>
            <person name="Shu S."/>
            <person name="Song Q."/>
            <person name="Chavarro C."/>
            <person name="Torres-Torres M."/>
            <person name="Geffroy V."/>
            <person name="Moghaddam S.M."/>
            <person name="Gao D."/>
            <person name="Abernathy B."/>
            <person name="Barry K."/>
            <person name="Blair M."/>
            <person name="Brick M.A."/>
            <person name="Chovatia M."/>
            <person name="Gepts P."/>
            <person name="Goodstein D.M."/>
            <person name="Gonzales M."/>
            <person name="Hellsten U."/>
            <person name="Hyten D.L."/>
            <person name="Jia G."/>
            <person name="Kelly J.D."/>
            <person name="Kudrna D."/>
            <person name="Lee R."/>
            <person name="Richard M.M."/>
            <person name="Miklas P.N."/>
            <person name="Osorno J.M."/>
            <person name="Rodrigues J."/>
            <person name="Thareau V."/>
            <person name="Urrea C.A."/>
            <person name="Wang M."/>
            <person name="Yu Y."/>
            <person name="Zhang M."/>
            <person name="Wing R.A."/>
            <person name="Cregan P.B."/>
            <person name="Rokhsar D.S."/>
            <person name="Jackson S.A."/>
        </authorList>
    </citation>
    <scope>NUCLEOTIDE SEQUENCE [LARGE SCALE GENOMIC DNA]</scope>
    <source>
        <strain evidence="16">cv. G19833</strain>
    </source>
</reference>
<accession>V7BR98</accession>
<evidence type="ECO:0000256" key="3">
    <source>
        <dbReference type="ARBA" id="ARBA00010930"/>
    </source>
</evidence>
<proteinExistence type="inferred from homology"/>
<keyword evidence="16" id="KW-1185">Reference proteome</keyword>
<evidence type="ECO:0000256" key="1">
    <source>
        <dbReference type="ARBA" id="ARBA00003180"/>
    </source>
</evidence>
<dbReference type="AlphaFoldDB" id="V7BR98"/>
<keyword evidence="6" id="KW-0150">Chloroplast</keyword>
<dbReference type="GO" id="GO:0000036">
    <property type="term" value="F:acyl carrier activity"/>
    <property type="evidence" value="ECO:0007669"/>
    <property type="project" value="InterPro"/>
</dbReference>
<keyword evidence="7" id="KW-0597">Phosphoprotein</keyword>
<dbReference type="InterPro" id="IPR044813">
    <property type="entry name" value="ACP_chloroplastic"/>
</dbReference>
<evidence type="ECO:0000256" key="8">
    <source>
        <dbReference type="ARBA" id="ARBA00022640"/>
    </source>
</evidence>